<name>A0A177UC46_9BASI</name>
<feature type="region of interest" description="Disordered" evidence="1">
    <location>
        <begin position="139"/>
        <end position="173"/>
    </location>
</feature>
<feature type="compositionally biased region" description="Polar residues" evidence="1">
    <location>
        <begin position="488"/>
        <end position="512"/>
    </location>
</feature>
<reference evidence="2" key="1">
    <citation type="submission" date="2016-04" db="EMBL/GenBank/DDBJ databases">
        <authorList>
            <person name="Nguyen H.D."/>
            <person name="Kesanakurti P."/>
            <person name="Cullis J."/>
            <person name="Levesque C.A."/>
            <person name="Hambleton S."/>
        </authorList>
    </citation>
    <scope>NUCLEOTIDE SEQUENCE</scope>
    <source>
        <strain evidence="2">DAOMC 238032</strain>
    </source>
</reference>
<accession>A0A177UC46</accession>
<feature type="region of interest" description="Disordered" evidence="1">
    <location>
        <begin position="435"/>
        <end position="607"/>
    </location>
</feature>
<evidence type="ECO:0000256" key="1">
    <source>
        <dbReference type="SAM" id="MobiDB-lite"/>
    </source>
</evidence>
<gene>
    <name evidence="2" type="ORF">A4X03_0g3716</name>
</gene>
<proteinExistence type="predicted"/>
<feature type="region of interest" description="Disordered" evidence="1">
    <location>
        <begin position="626"/>
        <end position="698"/>
    </location>
</feature>
<organism evidence="2 3">
    <name type="scientific">Tilletia caries</name>
    <name type="common">wheat bunt fungus</name>
    <dbReference type="NCBI Taxonomy" id="13290"/>
    <lineage>
        <taxon>Eukaryota</taxon>
        <taxon>Fungi</taxon>
        <taxon>Dikarya</taxon>
        <taxon>Basidiomycota</taxon>
        <taxon>Ustilaginomycotina</taxon>
        <taxon>Exobasidiomycetes</taxon>
        <taxon>Tilletiales</taxon>
        <taxon>Tilletiaceae</taxon>
        <taxon>Tilletia</taxon>
    </lineage>
</organism>
<dbReference type="EMBL" id="LWDD02000449">
    <property type="protein sequence ID" value="KAE8260735.1"/>
    <property type="molecule type" value="Genomic_DNA"/>
</dbReference>
<feature type="region of interest" description="Disordered" evidence="1">
    <location>
        <begin position="740"/>
        <end position="849"/>
    </location>
</feature>
<feature type="compositionally biased region" description="Low complexity" evidence="1">
    <location>
        <begin position="820"/>
        <end position="840"/>
    </location>
</feature>
<feature type="compositionally biased region" description="Low complexity" evidence="1">
    <location>
        <begin position="575"/>
        <end position="606"/>
    </location>
</feature>
<sequence>MLMVSTSPGFVISSRDLQSTRSALSLQLAAHSGTATLHLKPELTMESLGVIDRLPPRPSSSAGIQTLGVPAFFLHTTDDQIPDCPNSSSGSLSPGFRQPMEHLDACEYPWMPSKQTYSCDPSPRRLKFRRKLGRRDMDVDIDNNWSPKPPQRSSSMISTTAASIGHHQDHDSSWNVTIQRPESPFFFIDDTCSDEEYMSACNSRLSRRDSDESRTTAATSCFIPSLDSCSTSNINPNMTNMGTDISFPAVEAAPFPTAEDYHDAEQGDDHEHVGDVGGEDMSDSFHTPEEEVALAELENLANPDRARNLNEARERARARRQRIVSMMPTPLHSPTKIDAVEGISSVDASFRTADESTTAPEIIKVSPSLSTIPIYGHTVPLPPCANGSFAAVGGRRTGSLERSKFYAQAYAELRMIDSGLQSFWMKKYELGNNHGGNAVAMPPPRLTTRVRRRPVHLARKPVASIEPDVMDLDSNNQSPVKEPLADDQTPNTTDAGVAPTASSPLGSDSDALSNTDSSSADESVSGSPSFATPALSASSSSSSEDSMPTEDCDKDMEDITAAEEEDEEEEERMETITPTSPESTPTQTPLSTASPPPSRSSSRASQVRNFMSIPLSLPPFIKDATTGFKRTSSSPSPALGVPLSPSRSRVSTPTMMTTAPETPPMSGATTPRRKKVGVGKLNIGSPIPIQQQAEVGSPGSPSYFKYAGAAAGNNNSGMGLCASPYQLDAVLSTASMPTTPTKGDAAAAAAVGGGTSPAVDGKRQKMRNLLRGGRTANADVPSAHQEGSITTPALGSGLRLPSFGGHGGGKNDAGPNSNRASVGLGLGSPSPSSRFGSAFSKRQSAVPSA</sequence>
<protein>
    <submittedName>
        <fullName evidence="2">Uncharacterized protein</fullName>
    </submittedName>
</protein>
<dbReference type="AlphaFoldDB" id="A0A177UC46"/>
<feature type="compositionally biased region" description="Low complexity" evidence="1">
    <location>
        <begin position="153"/>
        <end position="164"/>
    </location>
</feature>
<feature type="compositionally biased region" description="Low complexity" evidence="1">
    <location>
        <begin position="513"/>
        <end position="546"/>
    </location>
</feature>
<comment type="caution">
    <text evidence="2">The sequence shown here is derived from an EMBL/GenBank/DDBJ whole genome shotgun (WGS) entry which is preliminary data.</text>
</comment>
<evidence type="ECO:0000313" key="2">
    <source>
        <dbReference type="EMBL" id="KAE8260735.1"/>
    </source>
</evidence>
<feature type="compositionally biased region" description="Basic residues" evidence="1">
    <location>
        <begin position="448"/>
        <end position="459"/>
    </location>
</feature>
<reference evidence="2" key="2">
    <citation type="journal article" date="2019" name="IMA Fungus">
        <title>Genome sequencing and comparison of five Tilletia species to identify candidate genes for the detection of regulated species infecting wheat.</title>
        <authorList>
            <person name="Nguyen H.D.T."/>
            <person name="Sultana T."/>
            <person name="Kesanakurti P."/>
            <person name="Hambleton S."/>
        </authorList>
    </citation>
    <scope>NUCLEOTIDE SEQUENCE</scope>
    <source>
        <strain evidence="2">DAOMC 238032</strain>
    </source>
</reference>
<evidence type="ECO:0000313" key="3">
    <source>
        <dbReference type="Proteomes" id="UP000077671"/>
    </source>
</evidence>
<feature type="compositionally biased region" description="Acidic residues" evidence="1">
    <location>
        <begin position="547"/>
        <end position="572"/>
    </location>
</feature>
<feature type="compositionally biased region" description="Low complexity" evidence="1">
    <location>
        <begin position="740"/>
        <end position="750"/>
    </location>
</feature>
<dbReference type="Proteomes" id="UP000077671">
    <property type="component" value="Unassembled WGS sequence"/>
</dbReference>